<evidence type="ECO:0000256" key="2">
    <source>
        <dbReference type="ARBA" id="ARBA00022747"/>
    </source>
</evidence>
<evidence type="ECO:0000256" key="3">
    <source>
        <dbReference type="ARBA" id="ARBA00023125"/>
    </source>
</evidence>
<comment type="similarity">
    <text evidence="1">Belongs to the type-I restriction system S methylase family.</text>
</comment>
<dbReference type="Gene3D" id="1.10.287.1120">
    <property type="entry name" value="Bipartite methylase S protein"/>
    <property type="match status" value="1"/>
</dbReference>
<evidence type="ECO:0000313" key="7">
    <source>
        <dbReference type="Proteomes" id="UP000318758"/>
    </source>
</evidence>
<feature type="coiled-coil region" evidence="4">
    <location>
        <begin position="167"/>
        <end position="194"/>
    </location>
</feature>
<keyword evidence="2" id="KW-0680">Restriction system</keyword>
<reference evidence="6 7" key="1">
    <citation type="submission" date="2019-06" db="EMBL/GenBank/DDBJ databases">
        <title>Complete genome of Shewanella marisflavi ECSMB14101, a mussel settlement-inducing bacterium isolated from East China Sea.</title>
        <authorList>
            <person name="Yang J."/>
            <person name="Liang X."/>
            <person name="Chang R."/>
            <person name="Peng L."/>
        </authorList>
    </citation>
    <scope>NUCLEOTIDE SEQUENCE [LARGE SCALE GENOMIC DNA]</scope>
    <source>
        <strain evidence="6 7">ECSMB14101</strain>
    </source>
</reference>
<evidence type="ECO:0000256" key="4">
    <source>
        <dbReference type="SAM" id="Coils"/>
    </source>
</evidence>
<proteinExistence type="inferred from homology"/>
<keyword evidence="7" id="KW-1185">Reference proteome</keyword>
<dbReference type="CDD" id="cd17253">
    <property type="entry name" value="RMtype1_S_Eco933I-TRD2-CR2_like"/>
    <property type="match status" value="1"/>
</dbReference>
<dbReference type="SUPFAM" id="SSF116734">
    <property type="entry name" value="DNA methylase specificity domain"/>
    <property type="match status" value="2"/>
</dbReference>
<evidence type="ECO:0000313" key="6">
    <source>
        <dbReference type="EMBL" id="QDF76229.1"/>
    </source>
</evidence>
<dbReference type="InterPro" id="IPR044946">
    <property type="entry name" value="Restrct_endonuc_typeI_TRD_sf"/>
</dbReference>
<dbReference type="Gene3D" id="3.90.220.20">
    <property type="entry name" value="DNA methylase specificity domains"/>
    <property type="match status" value="2"/>
</dbReference>
<dbReference type="RefSeq" id="WP_052125766.1">
    <property type="nucleotide sequence ID" value="NZ_CP041153.1"/>
</dbReference>
<dbReference type="InterPro" id="IPR000055">
    <property type="entry name" value="Restrct_endonuc_typeI_TRD"/>
</dbReference>
<gene>
    <name evidence="6" type="ORF">FGA12_14335</name>
</gene>
<accession>A0ABX5WP29</accession>
<evidence type="ECO:0000259" key="5">
    <source>
        <dbReference type="Pfam" id="PF01420"/>
    </source>
</evidence>
<sequence>MSNTIPEGWVQNKLGKYVGIQGGNAFKSEAFTEVGIPVVRISNIKKDGSINLNSSIFANEDASLSRFKVQYGDILIAMSGATTGKVGRYTLNNYSYLNQRVGRFFAKGSNDVSMDYIHQVTAKDSFVQSILIDAIGGAQPNISNQQIESIIALFPPLPEQQKIAAILTSVDEVIEKTQAKIDKLKDLKTAMMQELLTKGIGTKQGAGDGEGYIPHTEFKDSPVGRIPKSWEVVKLESVAVIQTGAAKSSKLTGDLVELPYLRVANVQDGFLDLSEIKNIMIPRSKSSRFLLKENDVLVNEGGDFDKLGRGSIWSGQITPCAHQNHVFVVRTNVDKLSPKFFNHLSGSEHGKKYYMGCAKQTTNLASINSTQLKQFPVLLPSMEEQNQICGVLDSIDENIQNHQAKLVKRKVLKKALMQDLLTGKVRVKLD</sequence>
<dbReference type="InterPro" id="IPR052021">
    <property type="entry name" value="Type-I_RS_S_subunit"/>
</dbReference>
<organism evidence="6 7">
    <name type="scientific">Shewanella marisflavi</name>
    <dbReference type="NCBI Taxonomy" id="260364"/>
    <lineage>
        <taxon>Bacteria</taxon>
        <taxon>Pseudomonadati</taxon>
        <taxon>Pseudomonadota</taxon>
        <taxon>Gammaproteobacteria</taxon>
        <taxon>Alteromonadales</taxon>
        <taxon>Shewanellaceae</taxon>
        <taxon>Shewanella</taxon>
    </lineage>
</organism>
<protein>
    <recommendedName>
        <fullName evidence="5">Type I restriction modification DNA specificity domain-containing protein</fullName>
    </recommendedName>
</protein>
<feature type="domain" description="Type I restriction modification DNA specificity" evidence="5">
    <location>
        <begin position="6"/>
        <end position="185"/>
    </location>
</feature>
<dbReference type="PANTHER" id="PTHR30408">
    <property type="entry name" value="TYPE-1 RESTRICTION ENZYME ECOKI SPECIFICITY PROTEIN"/>
    <property type="match status" value="1"/>
</dbReference>
<feature type="domain" description="Type I restriction modification DNA specificity" evidence="5">
    <location>
        <begin position="227"/>
        <end position="405"/>
    </location>
</feature>
<evidence type="ECO:0000256" key="1">
    <source>
        <dbReference type="ARBA" id="ARBA00010923"/>
    </source>
</evidence>
<dbReference type="EMBL" id="CP041153">
    <property type="protein sequence ID" value="QDF76229.1"/>
    <property type="molecule type" value="Genomic_DNA"/>
</dbReference>
<dbReference type="Pfam" id="PF01420">
    <property type="entry name" value="Methylase_S"/>
    <property type="match status" value="2"/>
</dbReference>
<dbReference type="PANTHER" id="PTHR30408:SF12">
    <property type="entry name" value="TYPE I RESTRICTION ENZYME MJAVIII SPECIFICITY SUBUNIT"/>
    <property type="match status" value="1"/>
</dbReference>
<keyword evidence="4" id="KW-0175">Coiled coil</keyword>
<dbReference type="Proteomes" id="UP000318758">
    <property type="component" value="Chromosome"/>
</dbReference>
<dbReference type="CDD" id="cd17278">
    <property type="entry name" value="RMtype1_S_LdeBORF1052P-TRD2-CR2"/>
    <property type="match status" value="1"/>
</dbReference>
<keyword evidence="3" id="KW-0238">DNA-binding</keyword>
<name>A0ABX5WP29_9GAMM</name>